<accession>A0ABR9CVF0</accession>
<keyword evidence="2" id="KW-1185">Reference proteome</keyword>
<dbReference type="EMBL" id="JACXSS010000001">
    <property type="protein sequence ID" value="MBD9354366.1"/>
    <property type="molecule type" value="Genomic_DNA"/>
</dbReference>
<comment type="caution">
    <text evidence="1">The sequence shown here is derived from an EMBL/GenBank/DDBJ whole genome shotgun (WGS) entry which is preliminary data.</text>
</comment>
<reference evidence="1 2" key="1">
    <citation type="submission" date="2020-09" db="EMBL/GenBank/DDBJ databases">
        <title>Methylomonas albis sp. nov. and Methylomonas fluvii sp. nov.: Two cold-adapted methanotrophs from the River Elbe and an amended description of Methylovulum psychrotolerans strain Eb1.</title>
        <authorList>
            <person name="Bussmann I.K."/>
            <person name="Klings K.-W."/>
            <person name="Warnstedt J."/>
            <person name="Hoppert M."/>
            <person name="Saborowski A."/>
            <person name="Horn F."/>
            <person name="Liebner S."/>
        </authorList>
    </citation>
    <scope>NUCLEOTIDE SEQUENCE [LARGE SCALE GENOMIC DNA]</scope>
    <source>
        <strain evidence="1 2">EbA</strain>
    </source>
</reference>
<organism evidence="1 2">
    <name type="scientific">Methylomonas albis</name>
    <dbReference type="NCBI Taxonomy" id="1854563"/>
    <lineage>
        <taxon>Bacteria</taxon>
        <taxon>Pseudomonadati</taxon>
        <taxon>Pseudomonadota</taxon>
        <taxon>Gammaproteobacteria</taxon>
        <taxon>Methylococcales</taxon>
        <taxon>Methylococcaceae</taxon>
        <taxon>Methylomonas</taxon>
    </lineage>
</organism>
<evidence type="ECO:0000313" key="2">
    <source>
        <dbReference type="Proteomes" id="UP000652176"/>
    </source>
</evidence>
<dbReference type="RefSeq" id="WP_192372215.1">
    <property type="nucleotide sequence ID" value="NZ_JACXSS010000001.1"/>
</dbReference>
<gene>
    <name evidence="1" type="ORF">IE877_00425</name>
</gene>
<protein>
    <submittedName>
        <fullName evidence="1">Uncharacterized protein</fullName>
    </submittedName>
</protein>
<proteinExistence type="predicted"/>
<dbReference type="Proteomes" id="UP000652176">
    <property type="component" value="Unassembled WGS sequence"/>
</dbReference>
<name>A0ABR9CVF0_9GAMM</name>
<evidence type="ECO:0000313" key="1">
    <source>
        <dbReference type="EMBL" id="MBD9354366.1"/>
    </source>
</evidence>
<sequence>MATKSIRAGAMLAYSSKDRFKIAWGKRRKEEYEQYTNRPCPDKSVFSALLSR</sequence>